<gene>
    <name evidence="2" type="ORF">RHSIM_Rhsim08G0138800</name>
</gene>
<feature type="region of interest" description="Disordered" evidence="1">
    <location>
        <begin position="1"/>
        <end position="31"/>
    </location>
</feature>
<feature type="compositionally biased region" description="Pro residues" evidence="1">
    <location>
        <begin position="10"/>
        <end position="22"/>
    </location>
</feature>
<dbReference type="Proteomes" id="UP000626092">
    <property type="component" value="Unassembled WGS sequence"/>
</dbReference>
<protein>
    <submittedName>
        <fullName evidence="2">Uncharacterized protein</fullName>
    </submittedName>
</protein>
<sequence length="89" mass="9379">MIVKVLEPESNPPPGSPPPTPPSSTTKSSSTIGVAVKEAGIISSSATVVLTTMSFWGQSVETDHASSNLCFNVIEEKGNMDAHLPRKDR</sequence>
<accession>A0A834GMY6</accession>
<reference evidence="2" key="1">
    <citation type="submission" date="2019-11" db="EMBL/GenBank/DDBJ databases">
        <authorList>
            <person name="Liu Y."/>
            <person name="Hou J."/>
            <person name="Li T.-Q."/>
            <person name="Guan C.-H."/>
            <person name="Wu X."/>
            <person name="Wu H.-Z."/>
            <person name="Ling F."/>
            <person name="Zhang R."/>
            <person name="Shi X.-G."/>
            <person name="Ren J.-P."/>
            <person name="Chen E.-F."/>
            <person name="Sun J.-M."/>
        </authorList>
    </citation>
    <scope>NUCLEOTIDE SEQUENCE</scope>
    <source>
        <strain evidence="2">Adult_tree_wgs_1</strain>
        <tissue evidence="2">Leaves</tissue>
    </source>
</reference>
<dbReference type="OrthoDB" id="10586748at2759"/>
<proteinExistence type="predicted"/>
<organism evidence="2 3">
    <name type="scientific">Rhododendron simsii</name>
    <name type="common">Sims's rhododendron</name>
    <dbReference type="NCBI Taxonomy" id="118357"/>
    <lineage>
        <taxon>Eukaryota</taxon>
        <taxon>Viridiplantae</taxon>
        <taxon>Streptophyta</taxon>
        <taxon>Embryophyta</taxon>
        <taxon>Tracheophyta</taxon>
        <taxon>Spermatophyta</taxon>
        <taxon>Magnoliopsida</taxon>
        <taxon>eudicotyledons</taxon>
        <taxon>Gunneridae</taxon>
        <taxon>Pentapetalae</taxon>
        <taxon>asterids</taxon>
        <taxon>Ericales</taxon>
        <taxon>Ericaceae</taxon>
        <taxon>Ericoideae</taxon>
        <taxon>Rhodoreae</taxon>
        <taxon>Rhododendron</taxon>
    </lineage>
</organism>
<dbReference type="AlphaFoldDB" id="A0A834GMY6"/>
<evidence type="ECO:0000256" key="1">
    <source>
        <dbReference type="SAM" id="MobiDB-lite"/>
    </source>
</evidence>
<keyword evidence="3" id="KW-1185">Reference proteome</keyword>
<name>A0A834GMY6_RHOSS</name>
<evidence type="ECO:0000313" key="3">
    <source>
        <dbReference type="Proteomes" id="UP000626092"/>
    </source>
</evidence>
<comment type="caution">
    <text evidence="2">The sequence shown here is derived from an EMBL/GenBank/DDBJ whole genome shotgun (WGS) entry which is preliminary data.</text>
</comment>
<dbReference type="EMBL" id="WJXA01000008">
    <property type="protein sequence ID" value="KAF7134602.1"/>
    <property type="molecule type" value="Genomic_DNA"/>
</dbReference>
<evidence type="ECO:0000313" key="2">
    <source>
        <dbReference type="EMBL" id="KAF7134602.1"/>
    </source>
</evidence>